<reference evidence="1" key="1">
    <citation type="submission" date="2020-06" db="EMBL/GenBank/DDBJ databases">
        <authorList>
            <person name="Li T."/>
            <person name="Hu X."/>
            <person name="Zhang T."/>
            <person name="Song X."/>
            <person name="Zhang H."/>
            <person name="Dai N."/>
            <person name="Sheng W."/>
            <person name="Hou X."/>
            <person name="Wei L."/>
        </authorList>
    </citation>
    <scope>NUCLEOTIDE SEQUENCE</scope>
    <source>
        <strain evidence="1">G01</strain>
        <tissue evidence="1">Leaf</tissue>
    </source>
</reference>
<organism evidence="1">
    <name type="scientific">Sesamum angustifolium</name>
    <dbReference type="NCBI Taxonomy" id="2727405"/>
    <lineage>
        <taxon>Eukaryota</taxon>
        <taxon>Viridiplantae</taxon>
        <taxon>Streptophyta</taxon>
        <taxon>Embryophyta</taxon>
        <taxon>Tracheophyta</taxon>
        <taxon>Spermatophyta</taxon>
        <taxon>Magnoliopsida</taxon>
        <taxon>eudicotyledons</taxon>
        <taxon>Gunneridae</taxon>
        <taxon>Pentapetalae</taxon>
        <taxon>asterids</taxon>
        <taxon>lamiids</taxon>
        <taxon>Lamiales</taxon>
        <taxon>Pedaliaceae</taxon>
        <taxon>Sesamum</taxon>
    </lineage>
</organism>
<dbReference type="Pfam" id="PF14223">
    <property type="entry name" value="Retrotran_gag_2"/>
    <property type="match status" value="1"/>
</dbReference>
<dbReference type="EMBL" id="JACGWK010001733">
    <property type="protein sequence ID" value="KAL0283333.1"/>
    <property type="molecule type" value="Genomic_DNA"/>
</dbReference>
<sequence>MHCMKEPYAVPNRHIRYAVMKLFFSARMIEGSFVLEHGVMMLSLVEKLKDLQADFDKEETYIDVVLQSLPPSYDQFIINYNINALEKSLNELTNILVQYAAMIENFVSSILVGETSTSKAKVKVVGCEKRKNDETFLLLLALQVLLLHC</sequence>
<comment type="caution">
    <text evidence="1">The sequence shown here is derived from an EMBL/GenBank/DDBJ whole genome shotgun (WGS) entry which is preliminary data.</text>
</comment>
<proteinExistence type="predicted"/>
<evidence type="ECO:0000313" key="1">
    <source>
        <dbReference type="EMBL" id="KAL0283333.1"/>
    </source>
</evidence>
<protein>
    <submittedName>
        <fullName evidence="1">Uncharacterized protein</fullName>
    </submittedName>
</protein>
<name>A0AAW2INH1_9LAMI</name>
<gene>
    <name evidence="1" type="ORF">Sangu_2895600</name>
</gene>
<dbReference type="AlphaFoldDB" id="A0AAW2INH1"/>
<accession>A0AAW2INH1</accession>
<reference evidence="1" key="2">
    <citation type="journal article" date="2024" name="Plant">
        <title>Genomic evolution and insights into agronomic trait innovations of Sesamum species.</title>
        <authorList>
            <person name="Miao H."/>
            <person name="Wang L."/>
            <person name="Qu L."/>
            <person name="Liu H."/>
            <person name="Sun Y."/>
            <person name="Le M."/>
            <person name="Wang Q."/>
            <person name="Wei S."/>
            <person name="Zheng Y."/>
            <person name="Lin W."/>
            <person name="Duan Y."/>
            <person name="Cao H."/>
            <person name="Xiong S."/>
            <person name="Wang X."/>
            <person name="Wei L."/>
            <person name="Li C."/>
            <person name="Ma Q."/>
            <person name="Ju M."/>
            <person name="Zhao R."/>
            <person name="Li G."/>
            <person name="Mu C."/>
            <person name="Tian Q."/>
            <person name="Mei H."/>
            <person name="Zhang T."/>
            <person name="Gao T."/>
            <person name="Zhang H."/>
        </authorList>
    </citation>
    <scope>NUCLEOTIDE SEQUENCE</scope>
    <source>
        <strain evidence="1">G01</strain>
    </source>
</reference>